<gene>
    <name evidence="2" type="ORF">A2074_00810</name>
</gene>
<evidence type="ECO:0000313" key="2">
    <source>
        <dbReference type="EMBL" id="OFW35990.1"/>
    </source>
</evidence>
<evidence type="ECO:0000313" key="3">
    <source>
        <dbReference type="Proteomes" id="UP000178086"/>
    </source>
</evidence>
<name>A0A1F2USV5_9ACTN</name>
<evidence type="ECO:0008006" key="4">
    <source>
        <dbReference type="Google" id="ProtNLM"/>
    </source>
</evidence>
<dbReference type="AlphaFoldDB" id="A0A1F2USV5"/>
<sequence>MEMKRILPVAIIVLALLSLLAFAMYKPNAETALPGPVGQLNTTQQNQGQAQQAQPQAATQAAPAPIPNEVVSSSEPATVVPDGTDLKQYCEKYYSAWKAADWQTAYDLQPLSKKEKSDVDGTSQQLQGYGMVGYTIGEPQIDKNIAVMGVNLDLGQNGIWKTSWTFVKNDKGQWTVQDSVTGMVQ</sequence>
<dbReference type="Proteomes" id="UP000178086">
    <property type="component" value="Unassembled WGS sequence"/>
</dbReference>
<feature type="compositionally biased region" description="Low complexity" evidence="1">
    <location>
        <begin position="42"/>
        <end position="63"/>
    </location>
</feature>
<comment type="caution">
    <text evidence="2">The sequence shown here is derived from an EMBL/GenBank/DDBJ whole genome shotgun (WGS) entry which is preliminary data.</text>
</comment>
<protein>
    <recommendedName>
        <fullName evidence="4">NTF2-like N-terminal transpeptidase domain-containing protein</fullName>
    </recommendedName>
</protein>
<proteinExistence type="predicted"/>
<reference evidence="2 3" key="1">
    <citation type="journal article" date="2016" name="Nat. Commun.">
        <title>Thousands of microbial genomes shed light on interconnected biogeochemical processes in an aquifer system.</title>
        <authorList>
            <person name="Anantharaman K."/>
            <person name="Brown C.T."/>
            <person name="Hug L.A."/>
            <person name="Sharon I."/>
            <person name="Castelle C.J."/>
            <person name="Probst A.J."/>
            <person name="Thomas B.C."/>
            <person name="Singh A."/>
            <person name="Wilkins M.J."/>
            <person name="Karaoz U."/>
            <person name="Brodie E.L."/>
            <person name="Williams K.H."/>
            <person name="Hubbard S.S."/>
            <person name="Banfield J.F."/>
        </authorList>
    </citation>
    <scope>NUCLEOTIDE SEQUENCE [LARGE SCALE GENOMIC DNA]</scope>
</reference>
<organism evidence="2 3">
    <name type="scientific">Candidatus Aquicultor primus</name>
    <dbReference type="NCBI Taxonomy" id="1797195"/>
    <lineage>
        <taxon>Bacteria</taxon>
        <taxon>Bacillati</taxon>
        <taxon>Actinomycetota</taxon>
        <taxon>Candidatus Aquicultoria</taxon>
        <taxon>Candidatus Aquicultorales</taxon>
        <taxon>Candidatus Aquicultoraceae</taxon>
        <taxon>Candidatus Aquicultor</taxon>
    </lineage>
</organism>
<feature type="region of interest" description="Disordered" evidence="1">
    <location>
        <begin position="36"/>
        <end position="79"/>
    </location>
</feature>
<dbReference type="EMBL" id="MELI01000003">
    <property type="protein sequence ID" value="OFW35990.1"/>
    <property type="molecule type" value="Genomic_DNA"/>
</dbReference>
<evidence type="ECO:0000256" key="1">
    <source>
        <dbReference type="SAM" id="MobiDB-lite"/>
    </source>
</evidence>
<accession>A0A1F2USV5</accession>